<keyword evidence="1" id="KW-0343">GTPase activation</keyword>
<evidence type="ECO:0000256" key="3">
    <source>
        <dbReference type="ARBA" id="ARBA00070878"/>
    </source>
</evidence>
<dbReference type="Pfam" id="PF00566">
    <property type="entry name" value="RabGAP-TBC"/>
    <property type="match status" value="1"/>
</dbReference>
<dbReference type="FunFam" id="1.10.8.270:FF:000016">
    <property type="entry name" value="TBC1 domain family member 2A"/>
    <property type="match status" value="1"/>
</dbReference>
<gene>
    <name evidence="5" type="ORF">CLODIP_2_CD05335</name>
</gene>
<dbReference type="PANTHER" id="PTHR47219">
    <property type="entry name" value="RAB GTPASE-ACTIVATING PROTEIN 1-LIKE"/>
    <property type="match status" value="1"/>
</dbReference>
<dbReference type="GO" id="GO:0005096">
    <property type="term" value="F:GTPase activator activity"/>
    <property type="evidence" value="ECO:0007669"/>
    <property type="project" value="UniProtKB-KW"/>
</dbReference>
<evidence type="ECO:0000313" key="5">
    <source>
        <dbReference type="EMBL" id="CAB3359199.1"/>
    </source>
</evidence>
<proteinExistence type="predicted"/>
<comment type="caution">
    <text evidence="5">The sequence shown here is derived from an EMBL/GenBank/DDBJ whole genome shotgun (WGS) entry which is preliminary data.</text>
</comment>
<reference evidence="5 6" key="1">
    <citation type="submission" date="2020-04" db="EMBL/GenBank/DDBJ databases">
        <authorList>
            <person name="Alioto T."/>
            <person name="Alioto T."/>
            <person name="Gomez Garrido J."/>
        </authorList>
    </citation>
    <scope>NUCLEOTIDE SEQUENCE [LARGE SCALE GENOMIC DNA]</scope>
</reference>
<dbReference type="PANTHER" id="PTHR47219:SF10">
    <property type="entry name" value="GROWTH HORMONE-REGULATED TBC PROTEIN 1"/>
    <property type="match status" value="1"/>
</dbReference>
<accession>A0A8S1BYW7</accession>
<dbReference type="InterPro" id="IPR000195">
    <property type="entry name" value="Rab-GAP-TBC_dom"/>
</dbReference>
<dbReference type="Proteomes" id="UP000494165">
    <property type="component" value="Unassembled WGS sequence"/>
</dbReference>
<feature type="domain" description="Rab-GAP TBC" evidence="4">
    <location>
        <begin position="67"/>
        <end position="269"/>
    </location>
</feature>
<dbReference type="Gene3D" id="1.10.472.80">
    <property type="entry name" value="Ypt/Rab-GAP domain of gyp1p, domain 3"/>
    <property type="match status" value="1"/>
</dbReference>
<dbReference type="SUPFAM" id="SSF47923">
    <property type="entry name" value="Ypt/Rab-GAP domain of gyp1p"/>
    <property type="match status" value="2"/>
</dbReference>
<evidence type="ECO:0000313" key="6">
    <source>
        <dbReference type="Proteomes" id="UP000494165"/>
    </source>
</evidence>
<dbReference type="InterPro" id="IPR035969">
    <property type="entry name" value="Rab-GAP_TBC_sf"/>
</dbReference>
<evidence type="ECO:0000256" key="2">
    <source>
        <dbReference type="ARBA" id="ARBA00043879"/>
    </source>
</evidence>
<dbReference type="PROSITE" id="PS50086">
    <property type="entry name" value="TBC_RABGAP"/>
    <property type="match status" value="1"/>
</dbReference>
<dbReference type="GO" id="GO:0031267">
    <property type="term" value="F:small GTPase binding"/>
    <property type="evidence" value="ECO:0007669"/>
    <property type="project" value="TreeGrafter"/>
</dbReference>
<dbReference type="Gene3D" id="1.10.8.270">
    <property type="entry name" value="putative rabgap domain of human tbc1 domain family member 14 like domains"/>
    <property type="match status" value="1"/>
</dbReference>
<dbReference type="OrthoDB" id="294251at2759"/>
<dbReference type="InterPro" id="IPR050302">
    <property type="entry name" value="Rab_GAP_TBC_domain"/>
</dbReference>
<dbReference type="EMBL" id="CADEPI010000001">
    <property type="protein sequence ID" value="CAB3359199.1"/>
    <property type="molecule type" value="Genomic_DNA"/>
</dbReference>
<dbReference type="AlphaFoldDB" id="A0A8S1BYW7"/>
<dbReference type="Gene3D" id="1.10.10.750">
    <property type="entry name" value="Ypt/Rab-GAP domain of gyp1p, domain 1"/>
    <property type="match status" value="1"/>
</dbReference>
<keyword evidence="6" id="KW-1185">Reference proteome</keyword>
<dbReference type="SMART" id="SM00164">
    <property type="entry name" value="TBC"/>
    <property type="match status" value="1"/>
</dbReference>
<name>A0A8S1BYW7_9INSE</name>
<dbReference type="FunFam" id="1.10.472.80:FF:000029">
    <property type="entry name" value="Growth hormone-regulated TBC protein 1"/>
    <property type="match status" value="1"/>
</dbReference>
<organism evidence="5 6">
    <name type="scientific">Cloeon dipterum</name>
    <dbReference type="NCBI Taxonomy" id="197152"/>
    <lineage>
        <taxon>Eukaryota</taxon>
        <taxon>Metazoa</taxon>
        <taxon>Ecdysozoa</taxon>
        <taxon>Arthropoda</taxon>
        <taxon>Hexapoda</taxon>
        <taxon>Insecta</taxon>
        <taxon>Pterygota</taxon>
        <taxon>Palaeoptera</taxon>
        <taxon>Ephemeroptera</taxon>
        <taxon>Pisciforma</taxon>
        <taxon>Baetidae</taxon>
        <taxon>Cloeon</taxon>
    </lineage>
</organism>
<comment type="function">
    <text evidence="2">May act as a GTPase-activating protein for Rab family protein(s).</text>
</comment>
<sequence length="349" mass="40332">MAKRSQFSNIDEYGFERPENFDYATYEEFMSSYLRILAKRSKKWKELMANKSTVKRNLTTKRYIRKGIPKEHRGLVWMAVSGAEKAKREQPHLYRERLKGQINEEVLSCIKTDLPRTFPDNINYKATAHAYSCTGQLQLTEQTQPHQLFNVLIAFAQDNQDIGYCQGMNYIAGLLLIATRDEETSFWLLKNLIDRSLPGYYNKRMTGIIRDIDVLGELVRIKYPEVHRHIESLNLSWAVITTKWFVCLFAEVLPVETVFRVWDCLFYEGAKILFRVALTLVGLNTDALLKCDDLASLIMCFKAVTQDALVTDCHTFLQSIFKVPGSLKNSTIARLRQECANRAEATKKK</sequence>
<protein>
    <recommendedName>
        <fullName evidence="3">Growth hormone-regulated TBC protein 1</fullName>
    </recommendedName>
</protein>
<evidence type="ECO:0000256" key="1">
    <source>
        <dbReference type="ARBA" id="ARBA00022468"/>
    </source>
</evidence>
<evidence type="ECO:0000259" key="4">
    <source>
        <dbReference type="PROSITE" id="PS50086"/>
    </source>
</evidence>